<dbReference type="PANTHER" id="PTHR43883">
    <property type="entry name" value="SLR0207 PROTEIN"/>
    <property type="match status" value="1"/>
</dbReference>
<accession>A0A1G7V0K4</accession>
<dbReference type="SUPFAM" id="SSF52540">
    <property type="entry name" value="P-loop containing nucleoside triphosphate hydrolases"/>
    <property type="match status" value="1"/>
</dbReference>
<dbReference type="EMBL" id="FNCE01000018">
    <property type="protein sequence ID" value="SDG52490.1"/>
    <property type="molecule type" value="Genomic_DNA"/>
</dbReference>
<dbReference type="STRING" id="1082479.SAMN05216241_11813"/>
<dbReference type="AlphaFoldDB" id="A0A1G7V0K4"/>
<dbReference type="Gene3D" id="3.40.50.300">
    <property type="entry name" value="P-loop containing nucleotide triphosphate hydrolases"/>
    <property type="match status" value="1"/>
</dbReference>
<dbReference type="Pfam" id="PF13671">
    <property type="entry name" value="AAA_33"/>
    <property type="match status" value="1"/>
</dbReference>
<dbReference type="PANTHER" id="PTHR43883:SF1">
    <property type="entry name" value="GLUCONOKINASE"/>
    <property type="match status" value="1"/>
</dbReference>
<reference evidence="3 4" key="1">
    <citation type="submission" date="2016-10" db="EMBL/GenBank/DDBJ databases">
        <authorList>
            <person name="de Groot N.N."/>
        </authorList>
    </citation>
    <scope>NUCLEOTIDE SEQUENCE [LARGE SCALE GENOMIC DNA]</scope>
    <source>
        <strain evidence="3 4">DSM 25584</strain>
    </source>
</reference>
<dbReference type="InterPro" id="IPR002575">
    <property type="entry name" value="Aminoglycoside_PTrfase"/>
</dbReference>
<dbReference type="SUPFAM" id="SSF56112">
    <property type="entry name" value="Protein kinase-like (PK-like)"/>
    <property type="match status" value="1"/>
</dbReference>
<sequence>MSSEDAQTPVVTLLGDAGTYGASGPVAYRRTHISHIFLVGERAYKLKRAVAFAFVDFTALAERRAACAAELTRNRRTAPELYLGVCPILRDSTGVLRLGELMPDGPAEPAAGTVVDWVVVMRRFDEDQLLATVANRGDLDAATVDALAEGVARFHAEAEPVAGGGTAMLAGVVSENDADLRAQPGVFAPTAVDALTRDTRIALARVAGRLDWRAASGLVRRCHGDLHLGNVVLLNGEPRPFDAIEFSDRLACIDVGYDLAFLLMDLDRRGLRPWANRLLTRYLEARDDLGALAALPVFLSLRAAIRAKVGAAAPDADGARLRGLFEAARAYLRPPGPRLLAVGGVSGTGKTTLARRLAPDVGAVPGAVVVRSDVERKKLFGVGETEPLPESAYQGRANARTYDRMLERARAVLATGHSAVIEATFLRREDRRRASKLAEDLGVPFAGLWLTGDPEVLCQRVAARSGDASDATPEVVRGQLQSAPQGPTAWREVDASGDADATEAAARAGLVASSDF</sequence>
<protein>
    <recommendedName>
        <fullName evidence="2">Aminoglycoside phosphotransferase domain-containing protein</fullName>
    </recommendedName>
</protein>
<name>A0A1G7V0K4_9PROT</name>
<evidence type="ECO:0000313" key="3">
    <source>
        <dbReference type="EMBL" id="SDG52490.1"/>
    </source>
</evidence>
<keyword evidence="4" id="KW-1185">Reference proteome</keyword>
<dbReference type="InterPro" id="IPR027417">
    <property type="entry name" value="P-loop_NTPase"/>
</dbReference>
<proteinExistence type="predicted"/>
<dbReference type="OrthoDB" id="9810277at2"/>
<dbReference type="RefSeq" id="WP_090022355.1">
    <property type="nucleotide sequence ID" value="NZ_FNCE01000018.1"/>
</dbReference>
<dbReference type="InterPro" id="IPR052732">
    <property type="entry name" value="Cell-binding_unc_protein"/>
</dbReference>
<dbReference type="Pfam" id="PF01636">
    <property type="entry name" value="APH"/>
    <property type="match status" value="1"/>
</dbReference>
<dbReference type="InterPro" id="IPR011009">
    <property type="entry name" value="Kinase-like_dom_sf"/>
</dbReference>
<evidence type="ECO:0000313" key="4">
    <source>
        <dbReference type="Proteomes" id="UP000199415"/>
    </source>
</evidence>
<evidence type="ECO:0000259" key="2">
    <source>
        <dbReference type="Pfam" id="PF01636"/>
    </source>
</evidence>
<feature type="domain" description="Aminoglycoside phosphotransferase" evidence="2">
    <location>
        <begin position="137"/>
        <end position="291"/>
    </location>
</feature>
<feature type="region of interest" description="Disordered" evidence="1">
    <location>
        <begin position="479"/>
        <end position="498"/>
    </location>
</feature>
<organism evidence="3 4">
    <name type="scientific">Limimonas halophila</name>
    <dbReference type="NCBI Taxonomy" id="1082479"/>
    <lineage>
        <taxon>Bacteria</taxon>
        <taxon>Pseudomonadati</taxon>
        <taxon>Pseudomonadota</taxon>
        <taxon>Alphaproteobacteria</taxon>
        <taxon>Rhodospirillales</taxon>
        <taxon>Rhodovibrionaceae</taxon>
        <taxon>Limimonas</taxon>
    </lineage>
</organism>
<dbReference type="Proteomes" id="UP000199415">
    <property type="component" value="Unassembled WGS sequence"/>
</dbReference>
<gene>
    <name evidence="3" type="ORF">SAMN05216241_11813</name>
</gene>
<evidence type="ECO:0000256" key="1">
    <source>
        <dbReference type="SAM" id="MobiDB-lite"/>
    </source>
</evidence>